<evidence type="ECO:0008006" key="4">
    <source>
        <dbReference type="Google" id="ProtNLM"/>
    </source>
</evidence>
<dbReference type="Proteomes" id="UP001501671">
    <property type="component" value="Unassembled WGS sequence"/>
</dbReference>
<keyword evidence="3" id="KW-1185">Reference proteome</keyword>
<dbReference type="PANTHER" id="PTHR39425">
    <property type="entry name" value="LIPOPROTEIN CYTOCHROME C"/>
    <property type="match status" value="1"/>
</dbReference>
<comment type="caution">
    <text evidence="2">The sequence shown here is derived from an EMBL/GenBank/DDBJ whole genome shotgun (WGS) entry which is preliminary data.</text>
</comment>
<dbReference type="InterPro" id="IPR036280">
    <property type="entry name" value="Multihaem_cyt_sf"/>
</dbReference>
<organism evidence="2 3">
    <name type="scientific">Pigmentiphaga soli</name>
    <dbReference type="NCBI Taxonomy" id="1007095"/>
    <lineage>
        <taxon>Bacteria</taxon>
        <taxon>Pseudomonadati</taxon>
        <taxon>Pseudomonadota</taxon>
        <taxon>Betaproteobacteria</taxon>
        <taxon>Burkholderiales</taxon>
        <taxon>Alcaligenaceae</taxon>
        <taxon>Pigmentiphaga</taxon>
    </lineage>
</organism>
<dbReference type="Gene3D" id="3.90.10.10">
    <property type="entry name" value="Cytochrome C3"/>
    <property type="match status" value="2"/>
</dbReference>
<name>A0ABP8GNP4_9BURK</name>
<evidence type="ECO:0000313" key="3">
    <source>
        <dbReference type="Proteomes" id="UP001501671"/>
    </source>
</evidence>
<dbReference type="CDD" id="cd08168">
    <property type="entry name" value="Cytochrom_C3"/>
    <property type="match status" value="1"/>
</dbReference>
<dbReference type="SUPFAM" id="SSF48695">
    <property type="entry name" value="Multiheme cytochromes"/>
    <property type="match status" value="1"/>
</dbReference>
<evidence type="ECO:0000256" key="1">
    <source>
        <dbReference type="SAM" id="Phobius"/>
    </source>
</evidence>
<feature type="transmembrane region" description="Helical" evidence="1">
    <location>
        <begin position="42"/>
        <end position="64"/>
    </location>
</feature>
<protein>
    <recommendedName>
        <fullName evidence="4">Cytochrome C</fullName>
    </recommendedName>
</protein>
<sequence>MSNLLGHSTAGPSRHWHAACREARAFSAATAMPQTFDHAAVLTVKLALLGIAVFVGATVAVAVWRMTASVAPDVGVPQPIPFSHRHHVGDDGISCLYCHSSVQRSATAGLPATEVCLSCHSVLFRDSPALAPLHESARTGQPVAWRRVYDVPDFVFFNHSVHVAKGVACVTCHGRVDKMPELLRPQPIEMQWCLDCHRAPGRHVGPPDQVMVMRDPPALSAADMARLRDIFQLEGSDRLTSCSTCHR</sequence>
<dbReference type="PANTHER" id="PTHR39425:SF1">
    <property type="entry name" value="CYTOCHROME C7-LIKE DOMAIN-CONTAINING PROTEIN"/>
    <property type="match status" value="1"/>
</dbReference>
<accession>A0ABP8GNP4</accession>
<gene>
    <name evidence="2" type="ORF">GCM10023144_12600</name>
</gene>
<evidence type="ECO:0000313" key="2">
    <source>
        <dbReference type="EMBL" id="GAA4327693.1"/>
    </source>
</evidence>
<dbReference type="EMBL" id="BAABFO010000004">
    <property type="protein sequence ID" value="GAA4327693.1"/>
    <property type="molecule type" value="Genomic_DNA"/>
</dbReference>
<keyword evidence="1" id="KW-0812">Transmembrane</keyword>
<proteinExistence type="predicted"/>
<keyword evidence="1" id="KW-0472">Membrane</keyword>
<keyword evidence="1" id="KW-1133">Transmembrane helix</keyword>
<reference evidence="3" key="1">
    <citation type="journal article" date="2019" name="Int. J. Syst. Evol. Microbiol.">
        <title>The Global Catalogue of Microorganisms (GCM) 10K type strain sequencing project: providing services to taxonomists for standard genome sequencing and annotation.</title>
        <authorList>
            <consortium name="The Broad Institute Genomics Platform"/>
            <consortium name="The Broad Institute Genome Sequencing Center for Infectious Disease"/>
            <person name="Wu L."/>
            <person name="Ma J."/>
        </authorList>
    </citation>
    <scope>NUCLEOTIDE SEQUENCE [LARGE SCALE GENOMIC DNA]</scope>
    <source>
        <strain evidence="3">JCM 17666</strain>
    </source>
</reference>